<sequence>MTASPSQTSWELPLLKLRAAARSGCPSGAPGGRQLSVPCGGHDRRGGGGRRRRVRALPARVPRRLARVLRLARALRPHLLRRGPRRRALERRRRLVRRVGRRRRRARRRGPRRRLGGERVARRRARAAAADEQKRRARARRKPGHAVALPASPERSPPSPASPSPLRAARKVASRATGVRDFFGGKQRRSSSSKRLCFEDEAVQEALPAGPLRDLVHACDAPLVEAQLWPGDSLIAYCGRFLSQCHGDVAAALRGVERDLEWRKWKGPKDVVARGDDLARILGLSAGDVKRCLPLWVQGGDAVGRPFVIWQLGRSDLGRLFAKTTRPRVEWYMALHGEVVARACGAARAEAWSLLLDLRGLGWRHACCRHLVPWLADVYDRERHHNPERLAEITVVNAPDFVLRAYALAAPRLLDAATVRRVAMFGRSGWVADLRAKVPAAELPEEYGGNARSRLHELWPTPLDDGRRRAPWAAKAPARDEPDDPFAHLPPSHRRAHEDVVDGAAGHDLVAVSVTVPAEAPPEPPARRPPPAVKRRTRSFTAKTPSPEKPPDEKPKRAKRKSASFNFGRKHAFAPTEAPPPSPLADATPGRGTPPPTSRRIESTIHRDPADFATFESPPDGLQHRPLVDPLA</sequence>
<dbReference type="Gene3D" id="3.40.525.10">
    <property type="entry name" value="CRAL-TRIO lipid binding domain"/>
    <property type="match status" value="1"/>
</dbReference>
<dbReference type="InterPro" id="IPR001251">
    <property type="entry name" value="CRAL-TRIO_dom"/>
</dbReference>
<evidence type="ECO:0000259" key="2">
    <source>
        <dbReference type="PROSITE" id="PS50191"/>
    </source>
</evidence>
<organism evidence="3 4">
    <name type="scientific">Aureococcus anophagefferens</name>
    <name type="common">Harmful bloom alga</name>
    <dbReference type="NCBI Taxonomy" id="44056"/>
    <lineage>
        <taxon>Eukaryota</taxon>
        <taxon>Sar</taxon>
        <taxon>Stramenopiles</taxon>
        <taxon>Ochrophyta</taxon>
        <taxon>Pelagophyceae</taxon>
        <taxon>Pelagomonadales</taxon>
        <taxon>Pelagomonadaceae</taxon>
        <taxon>Aureococcus</taxon>
    </lineage>
</organism>
<feature type="compositionally biased region" description="Basic residues" evidence="1">
    <location>
        <begin position="135"/>
        <end position="144"/>
    </location>
</feature>
<evidence type="ECO:0000313" key="4">
    <source>
        <dbReference type="Proteomes" id="UP001363151"/>
    </source>
</evidence>
<dbReference type="SUPFAM" id="SSF52087">
    <property type="entry name" value="CRAL/TRIO domain"/>
    <property type="match status" value="1"/>
</dbReference>
<dbReference type="Pfam" id="PF00650">
    <property type="entry name" value="CRAL_TRIO"/>
    <property type="match status" value="1"/>
</dbReference>
<evidence type="ECO:0000313" key="3">
    <source>
        <dbReference type="EMBL" id="KAK7237318.1"/>
    </source>
</evidence>
<feature type="compositionally biased region" description="Basic residues" evidence="1">
    <location>
        <begin position="99"/>
        <end position="114"/>
    </location>
</feature>
<comment type="caution">
    <text evidence="3">The sequence shown here is derived from an EMBL/GenBank/DDBJ whole genome shotgun (WGS) entry which is preliminary data.</text>
</comment>
<dbReference type="CDD" id="cd00170">
    <property type="entry name" value="SEC14"/>
    <property type="match status" value="1"/>
</dbReference>
<dbReference type="InterPro" id="IPR051026">
    <property type="entry name" value="PI/PC_transfer"/>
</dbReference>
<feature type="compositionally biased region" description="Basic and acidic residues" evidence="1">
    <location>
        <begin position="599"/>
        <end position="610"/>
    </location>
</feature>
<feature type="compositionally biased region" description="Pro residues" evidence="1">
    <location>
        <begin position="519"/>
        <end position="532"/>
    </location>
</feature>
<dbReference type="PANTHER" id="PTHR45657">
    <property type="entry name" value="CRAL-TRIO DOMAIN-CONTAINING PROTEIN YKL091C-RELATED"/>
    <property type="match status" value="1"/>
</dbReference>
<feature type="region of interest" description="Disordered" evidence="1">
    <location>
        <begin position="515"/>
        <end position="632"/>
    </location>
</feature>
<feature type="region of interest" description="Disordered" evidence="1">
    <location>
        <begin position="24"/>
        <end position="53"/>
    </location>
</feature>
<feature type="region of interest" description="Disordered" evidence="1">
    <location>
        <begin position="457"/>
        <end position="496"/>
    </location>
</feature>
<name>A0ABR1FS70_AURAN</name>
<dbReference type="PANTHER" id="PTHR45657:SF1">
    <property type="entry name" value="CRAL-TRIO DOMAIN-CONTAINING PROTEIN YKL091C-RELATED"/>
    <property type="match status" value="1"/>
</dbReference>
<reference evidence="3 4" key="1">
    <citation type="submission" date="2024-03" db="EMBL/GenBank/DDBJ databases">
        <title>Aureococcus anophagefferens CCMP1851 and Kratosvirus quantuckense: Draft genome of a second virus-susceptible host strain in the model system.</title>
        <authorList>
            <person name="Chase E."/>
            <person name="Truchon A.R."/>
            <person name="Schepens W."/>
            <person name="Wilhelm S.W."/>
        </authorList>
    </citation>
    <scope>NUCLEOTIDE SEQUENCE [LARGE SCALE GENOMIC DNA]</scope>
    <source>
        <strain evidence="3 4">CCMP1851</strain>
    </source>
</reference>
<keyword evidence="4" id="KW-1185">Reference proteome</keyword>
<accession>A0ABR1FS70</accession>
<feature type="compositionally biased region" description="Basic residues" evidence="1">
    <location>
        <begin position="556"/>
        <end position="572"/>
    </location>
</feature>
<dbReference type="Proteomes" id="UP001363151">
    <property type="component" value="Unassembled WGS sequence"/>
</dbReference>
<protein>
    <submittedName>
        <fullName evidence="3">Phosphatidylinositol transfer protein</fullName>
    </submittedName>
</protein>
<feature type="region of interest" description="Disordered" evidence="1">
    <location>
        <begin position="99"/>
        <end position="171"/>
    </location>
</feature>
<dbReference type="EMBL" id="JBBJCI010000252">
    <property type="protein sequence ID" value="KAK7237318.1"/>
    <property type="molecule type" value="Genomic_DNA"/>
</dbReference>
<dbReference type="InterPro" id="IPR036865">
    <property type="entry name" value="CRAL-TRIO_dom_sf"/>
</dbReference>
<gene>
    <name evidence="3" type="ORF">SO694_00096013</name>
</gene>
<feature type="domain" description="CRAL-TRIO" evidence="2">
    <location>
        <begin position="285"/>
        <end position="455"/>
    </location>
</feature>
<evidence type="ECO:0000256" key="1">
    <source>
        <dbReference type="SAM" id="MobiDB-lite"/>
    </source>
</evidence>
<proteinExistence type="predicted"/>
<feature type="compositionally biased region" description="Basic and acidic residues" evidence="1">
    <location>
        <begin position="622"/>
        <end position="632"/>
    </location>
</feature>
<dbReference type="PROSITE" id="PS50191">
    <property type="entry name" value="CRAL_TRIO"/>
    <property type="match status" value="1"/>
</dbReference>